<evidence type="ECO:0000256" key="3">
    <source>
        <dbReference type="ARBA" id="ARBA00011738"/>
    </source>
</evidence>
<evidence type="ECO:0000256" key="1">
    <source>
        <dbReference type="ARBA" id="ARBA00004496"/>
    </source>
</evidence>
<keyword evidence="4 5" id="KW-0963">Cytoplasm</keyword>
<evidence type="ECO:0000313" key="8">
    <source>
        <dbReference type="Proteomes" id="UP000199058"/>
    </source>
</evidence>
<dbReference type="InterPro" id="IPR006015">
    <property type="entry name" value="Universal_stress_UspA"/>
</dbReference>
<comment type="subunit">
    <text evidence="3">Homodimer.</text>
</comment>
<dbReference type="PANTHER" id="PTHR46268">
    <property type="entry name" value="STRESS RESPONSE PROTEIN NHAX"/>
    <property type="match status" value="1"/>
</dbReference>
<dbReference type="Gene3D" id="3.40.50.620">
    <property type="entry name" value="HUPs"/>
    <property type="match status" value="1"/>
</dbReference>
<dbReference type="EMBL" id="FOLH01000001">
    <property type="protein sequence ID" value="SFB91513.1"/>
    <property type="molecule type" value="Genomic_DNA"/>
</dbReference>
<dbReference type="PIRSF" id="PIRSF006276">
    <property type="entry name" value="UspA"/>
    <property type="match status" value="1"/>
</dbReference>
<dbReference type="SUPFAM" id="SSF52402">
    <property type="entry name" value="Adenine nucleotide alpha hydrolases-like"/>
    <property type="match status" value="1"/>
</dbReference>
<dbReference type="PRINTS" id="PR01438">
    <property type="entry name" value="UNVRSLSTRESS"/>
</dbReference>
<gene>
    <name evidence="7" type="ORF">SAMN05660443_0908</name>
</gene>
<accession>A0A1I1F2Y0</accession>
<dbReference type="STRING" id="1122252.SAMN05660443_0908"/>
<dbReference type="GO" id="GO:0005737">
    <property type="term" value="C:cytoplasm"/>
    <property type="evidence" value="ECO:0007669"/>
    <property type="project" value="UniProtKB-SubCell"/>
</dbReference>
<dbReference type="AlphaFoldDB" id="A0A1I1F2Y0"/>
<comment type="subcellular location">
    <subcellularLocation>
        <location evidence="1 5">Cytoplasm</location>
    </subcellularLocation>
</comment>
<dbReference type="InterPro" id="IPR014729">
    <property type="entry name" value="Rossmann-like_a/b/a_fold"/>
</dbReference>
<sequence length="148" mass="16334">MSNEYKNILVAIDLSEDSRLVLQRAKEIAARNQQAKVSVVHTLEPLGFAYGGDIPMDLTSIQEQLDDHARKRMDELLGEFEIPEENRHILVGMPDSETHRLAEEHQVDLIVVGSHGRHGLQLLLGSVSSGVLHGAPCDVLAVRVGKNK</sequence>
<dbReference type="InterPro" id="IPR006016">
    <property type="entry name" value="UspA"/>
</dbReference>
<dbReference type="PANTHER" id="PTHR46268:SF23">
    <property type="entry name" value="UNIVERSAL STRESS PROTEIN A-RELATED"/>
    <property type="match status" value="1"/>
</dbReference>
<proteinExistence type="inferred from homology"/>
<evidence type="ECO:0000259" key="6">
    <source>
        <dbReference type="Pfam" id="PF00582"/>
    </source>
</evidence>
<evidence type="ECO:0000256" key="5">
    <source>
        <dbReference type="PIRNR" id="PIRNR006276"/>
    </source>
</evidence>
<protein>
    <recommendedName>
        <fullName evidence="5">Universal stress protein</fullName>
    </recommendedName>
</protein>
<dbReference type="Proteomes" id="UP000199058">
    <property type="component" value="Unassembled WGS sequence"/>
</dbReference>
<evidence type="ECO:0000256" key="2">
    <source>
        <dbReference type="ARBA" id="ARBA00008791"/>
    </source>
</evidence>
<evidence type="ECO:0000256" key="4">
    <source>
        <dbReference type="ARBA" id="ARBA00022490"/>
    </source>
</evidence>
<comment type="similarity">
    <text evidence="2 5">Belongs to the universal stress protein A family.</text>
</comment>
<dbReference type="RefSeq" id="WP_091959741.1">
    <property type="nucleotide sequence ID" value="NZ_FOLH01000001.1"/>
</dbReference>
<organism evidence="7 8">
    <name type="scientific">Marinospirillum celere</name>
    <dbReference type="NCBI Taxonomy" id="1122252"/>
    <lineage>
        <taxon>Bacteria</taxon>
        <taxon>Pseudomonadati</taxon>
        <taxon>Pseudomonadota</taxon>
        <taxon>Gammaproteobacteria</taxon>
        <taxon>Oceanospirillales</taxon>
        <taxon>Oceanospirillaceae</taxon>
        <taxon>Marinospirillum</taxon>
    </lineage>
</organism>
<reference evidence="7 8" key="1">
    <citation type="submission" date="2016-10" db="EMBL/GenBank/DDBJ databases">
        <authorList>
            <person name="de Groot N.N."/>
        </authorList>
    </citation>
    <scope>NUCLEOTIDE SEQUENCE [LARGE SCALE GENOMIC DNA]</scope>
    <source>
        <strain evidence="7 8">DSM 18438</strain>
    </source>
</reference>
<dbReference type="OrthoDB" id="9792500at2"/>
<evidence type="ECO:0000313" key="7">
    <source>
        <dbReference type="EMBL" id="SFB91513.1"/>
    </source>
</evidence>
<name>A0A1I1F2Y0_9GAMM</name>
<keyword evidence="8" id="KW-1185">Reference proteome</keyword>
<feature type="domain" description="UspA" evidence="6">
    <location>
        <begin position="4"/>
        <end position="143"/>
    </location>
</feature>
<dbReference type="Pfam" id="PF00582">
    <property type="entry name" value="Usp"/>
    <property type="match status" value="1"/>
</dbReference>